<dbReference type="RefSeq" id="WP_074298361.1">
    <property type="nucleotide sequence ID" value="NZ_FSRU01000002.1"/>
</dbReference>
<proteinExistence type="predicted"/>
<gene>
    <name evidence="1" type="ORF">SAMN05444165_3946</name>
</gene>
<sequence>MIETKSLADQLPDEIARVTKILGHYVAIGPAGAPGALMIRTSLDLATRALARGDVVAMIQALEDLKGYKS</sequence>
<organism evidence="1 2">
    <name type="scientific">Paraburkholderia phenazinium</name>
    <dbReference type="NCBI Taxonomy" id="60549"/>
    <lineage>
        <taxon>Bacteria</taxon>
        <taxon>Pseudomonadati</taxon>
        <taxon>Pseudomonadota</taxon>
        <taxon>Betaproteobacteria</taxon>
        <taxon>Burkholderiales</taxon>
        <taxon>Burkholderiaceae</taxon>
        <taxon>Paraburkholderia</taxon>
    </lineage>
</organism>
<evidence type="ECO:0000313" key="1">
    <source>
        <dbReference type="EMBL" id="SIO57764.1"/>
    </source>
</evidence>
<reference evidence="1 2" key="1">
    <citation type="submission" date="2016-11" db="EMBL/GenBank/DDBJ databases">
        <authorList>
            <person name="Jaros S."/>
            <person name="Januszkiewicz K."/>
            <person name="Wedrychowicz H."/>
        </authorList>
    </citation>
    <scope>NUCLEOTIDE SEQUENCE [LARGE SCALE GENOMIC DNA]</scope>
    <source>
        <strain evidence="1 2">GAS95</strain>
    </source>
</reference>
<dbReference type="AlphaFoldDB" id="A0A1N6KMI9"/>
<protein>
    <submittedName>
        <fullName evidence="1">Uncharacterized protein</fullName>
    </submittedName>
</protein>
<dbReference type="OrthoDB" id="9108899at2"/>
<accession>A0A1N6KMI9</accession>
<name>A0A1N6KMI9_9BURK</name>
<dbReference type="Proteomes" id="UP000185151">
    <property type="component" value="Unassembled WGS sequence"/>
</dbReference>
<keyword evidence="2" id="KW-1185">Reference proteome</keyword>
<evidence type="ECO:0000313" key="2">
    <source>
        <dbReference type="Proteomes" id="UP000185151"/>
    </source>
</evidence>
<dbReference type="EMBL" id="FSRU01000002">
    <property type="protein sequence ID" value="SIO57764.1"/>
    <property type="molecule type" value="Genomic_DNA"/>
</dbReference>